<evidence type="ECO:0000256" key="5">
    <source>
        <dbReference type="ARBA" id="ARBA00023001"/>
    </source>
</evidence>
<dbReference type="FunFam" id="2.70.100.10:FF:000001">
    <property type="entry name" value="Glucanase"/>
    <property type="match status" value="1"/>
</dbReference>
<dbReference type="SUPFAM" id="SSF57180">
    <property type="entry name" value="Cellulose-binding domain"/>
    <property type="match status" value="1"/>
</dbReference>
<accession>A0A0H3UCK3</accession>
<keyword evidence="9 11" id="KW-0326">Glycosidase</keyword>
<evidence type="ECO:0000256" key="3">
    <source>
        <dbReference type="ARBA" id="ARBA00022729"/>
    </source>
</evidence>
<dbReference type="InterPro" id="IPR000254">
    <property type="entry name" value="CBD"/>
</dbReference>
<evidence type="ECO:0000256" key="4">
    <source>
        <dbReference type="ARBA" id="ARBA00022801"/>
    </source>
</evidence>
<dbReference type="SUPFAM" id="SSF49899">
    <property type="entry name" value="Concanavalin A-like lectins/glucanases"/>
    <property type="match status" value="1"/>
</dbReference>
<dbReference type="GO" id="GO:0030248">
    <property type="term" value="F:cellulose binding"/>
    <property type="evidence" value="ECO:0007669"/>
    <property type="project" value="InterPro"/>
</dbReference>
<dbReference type="InterPro" id="IPR001722">
    <property type="entry name" value="Glyco_hydro_7"/>
</dbReference>
<dbReference type="PANTHER" id="PTHR33753">
    <property type="entry name" value="1,4-BETA-D-GLUCAN CELLOBIOHYDROLASE B"/>
    <property type="match status" value="1"/>
</dbReference>
<evidence type="ECO:0000256" key="7">
    <source>
        <dbReference type="ARBA" id="ARBA00023180"/>
    </source>
</evidence>
<feature type="signal peptide" evidence="13">
    <location>
        <begin position="1"/>
        <end position="17"/>
    </location>
</feature>
<sequence length="546" mass="57846">MYRKLAVISAFLAAARAQQVCTQQAETHPPLTWQKCTASGCTPQQGSVVLDANWRWTHDTKSTTNCYDGNTWSSTLCPDDATCAKNCCLDGANYSGTYGVTTSGDALTLQFVTASNVGSRLYLMANDSTYQEFTLSGNEFSFDVDVSQLPLSNHNLTSQLVSQSADEIIASCGLNGALYFVSMDADGGQSKYPGNAAGAKYGTGYCDSQCPRDLKFINGQANVEGWEPSSNNANTGVGGHGSCCSEMDIWEANSISEALTPHPCETVGQTMCDGDSCGGTYSNDRYGGTCDPDGCDWNPYRLGNTSFYGPGSSFALDTTKKLTVVTQFATDGSISRYYVQNGVKFQQPSATVGSYTGNTINIAYCAAEQTAFGGTSFTDKGGLAQINKAFQGGMVLVMSLWDDVSLSHNSRYDFCYITDWFTQYAVNMLWLDSTYPTNATASTPGAKRGSCSTSSGVPAQVEAQSPNSKVIYSNIRFGPIGSTGGNTGSNPPGTSTTRAPPSSTGSSPTATQTHYGQCGGTGWTGPTRCASGYTCQVLNPFYSQCL</sequence>
<dbReference type="PANTHER" id="PTHR33753:SF2">
    <property type="entry name" value="GLYCOSIDE HYDROLASE FAMILY 7 PROTEIN"/>
    <property type="match status" value="1"/>
</dbReference>
<dbReference type="InterPro" id="IPR035971">
    <property type="entry name" value="CBD_sf"/>
</dbReference>
<evidence type="ECO:0000256" key="9">
    <source>
        <dbReference type="ARBA" id="ARBA00023295"/>
    </source>
</evidence>
<dbReference type="AlphaFoldDB" id="A0A0H3UCK3"/>
<dbReference type="Pfam" id="PF00840">
    <property type="entry name" value="Glyco_hydro_7"/>
    <property type="match status" value="3"/>
</dbReference>
<feature type="domain" description="CBM1" evidence="14">
    <location>
        <begin position="510"/>
        <end position="546"/>
    </location>
</feature>
<feature type="region of interest" description="Disordered" evidence="12">
    <location>
        <begin position="482"/>
        <end position="513"/>
    </location>
</feature>
<reference evidence="15" key="1">
    <citation type="submission" date="2014-06" db="EMBL/GenBank/DDBJ databases">
        <title>Biomass degrading enzyme isolated from Fungi collected from degraded wood/sludge from Solan Himachal Pradesh India.</title>
        <authorList>
            <person name="Kaushal R."/>
            <person name="Sharma N."/>
        </authorList>
    </citation>
    <scope>NUCLEOTIDE SEQUENCE</scope>
    <source>
        <strain evidence="15">WF5</strain>
    </source>
</reference>
<dbReference type="EMBL" id="KM001856">
    <property type="protein sequence ID" value="AIK67329.1"/>
    <property type="molecule type" value="mRNA"/>
</dbReference>
<dbReference type="Gene3D" id="2.70.100.10">
    <property type="entry name" value="Glycoside hydrolase, family 7, domain"/>
    <property type="match status" value="2"/>
</dbReference>
<comment type="similarity">
    <text evidence="2 11">Belongs to the glycosyl hydrolase 7 (cellulase C) family.</text>
</comment>
<dbReference type="EC" id="3.2.1.-" evidence="11"/>
<keyword evidence="10 11" id="KW-0624">Polysaccharide degradation</keyword>
<comment type="catalytic activity">
    <reaction evidence="1">
        <text>Hydrolysis of (1-&gt;4)-beta-D-glucosidic linkages in cellulose and cellotetraose, releasing cellobiose from the non-reducing ends of the chains.</text>
        <dbReference type="EC" id="3.2.1.91"/>
    </reaction>
</comment>
<dbReference type="PRINTS" id="PR00734">
    <property type="entry name" value="GLHYDRLASE7"/>
</dbReference>
<keyword evidence="6" id="KW-1015">Disulfide bond</keyword>
<feature type="compositionally biased region" description="Polar residues" evidence="12">
    <location>
        <begin position="450"/>
        <end position="464"/>
    </location>
</feature>
<feature type="chain" id="PRO_5005202771" description="Glucanase" evidence="13">
    <location>
        <begin position="18"/>
        <end position="546"/>
    </location>
</feature>
<evidence type="ECO:0000256" key="12">
    <source>
        <dbReference type="SAM" id="MobiDB-lite"/>
    </source>
</evidence>
<keyword evidence="8" id="KW-0119">Carbohydrate metabolism</keyword>
<keyword evidence="5 11" id="KW-0136">Cellulose degradation</keyword>
<evidence type="ECO:0000256" key="1">
    <source>
        <dbReference type="ARBA" id="ARBA00001641"/>
    </source>
</evidence>
<dbReference type="PROSITE" id="PS00562">
    <property type="entry name" value="CBM1_1"/>
    <property type="match status" value="1"/>
</dbReference>
<name>A0A0H3UCK3_TRIHA</name>
<dbReference type="GO" id="GO:0016162">
    <property type="term" value="F:cellulose 1,4-beta-cellobiosidase activity"/>
    <property type="evidence" value="ECO:0007669"/>
    <property type="project" value="UniProtKB-EC"/>
</dbReference>
<evidence type="ECO:0000256" key="11">
    <source>
        <dbReference type="RuleBase" id="RU361164"/>
    </source>
</evidence>
<evidence type="ECO:0000259" key="14">
    <source>
        <dbReference type="PROSITE" id="PS51164"/>
    </source>
</evidence>
<dbReference type="SMR" id="A0A0H3UCK3"/>
<dbReference type="InterPro" id="IPR037019">
    <property type="entry name" value="Glyco_hydro_7_sf"/>
</dbReference>
<protein>
    <recommendedName>
        <fullName evidence="11">Glucanase</fullName>
        <ecNumber evidence="11">3.2.1.-</ecNumber>
    </recommendedName>
</protein>
<feature type="compositionally biased region" description="Low complexity" evidence="12">
    <location>
        <begin position="488"/>
        <end position="511"/>
    </location>
</feature>
<dbReference type="CDD" id="cd07999">
    <property type="entry name" value="GH7_CBH_EG"/>
    <property type="match status" value="1"/>
</dbReference>
<evidence type="ECO:0000313" key="15">
    <source>
        <dbReference type="EMBL" id="AIK67329.1"/>
    </source>
</evidence>
<keyword evidence="4 11" id="KW-0378">Hydrolase</keyword>
<dbReference type="Pfam" id="PF00734">
    <property type="entry name" value="CBM_1"/>
    <property type="match status" value="1"/>
</dbReference>
<feature type="region of interest" description="Disordered" evidence="12">
    <location>
        <begin position="442"/>
        <end position="464"/>
    </location>
</feature>
<keyword evidence="7" id="KW-0325">Glycoprotein</keyword>
<keyword evidence="3 13" id="KW-0732">Signal</keyword>
<dbReference type="GO" id="GO:0030245">
    <property type="term" value="P:cellulose catabolic process"/>
    <property type="evidence" value="ECO:0007669"/>
    <property type="project" value="UniProtKB-KW"/>
</dbReference>
<evidence type="ECO:0000256" key="10">
    <source>
        <dbReference type="ARBA" id="ARBA00023326"/>
    </source>
</evidence>
<evidence type="ECO:0000256" key="6">
    <source>
        <dbReference type="ARBA" id="ARBA00023157"/>
    </source>
</evidence>
<evidence type="ECO:0000256" key="8">
    <source>
        <dbReference type="ARBA" id="ARBA00023277"/>
    </source>
</evidence>
<organism evidence="15">
    <name type="scientific">Trichoderma harzianum</name>
    <name type="common">Hypocrea lixii</name>
    <dbReference type="NCBI Taxonomy" id="5544"/>
    <lineage>
        <taxon>Eukaryota</taxon>
        <taxon>Fungi</taxon>
        <taxon>Dikarya</taxon>
        <taxon>Ascomycota</taxon>
        <taxon>Pezizomycotina</taxon>
        <taxon>Sordariomycetes</taxon>
        <taxon>Hypocreomycetidae</taxon>
        <taxon>Hypocreales</taxon>
        <taxon>Hypocreaceae</taxon>
        <taxon>Trichoderma</taxon>
    </lineage>
</organism>
<dbReference type="PROSITE" id="PS51164">
    <property type="entry name" value="CBM1_2"/>
    <property type="match status" value="1"/>
</dbReference>
<dbReference type="InterPro" id="IPR013320">
    <property type="entry name" value="ConA-like_dom_sf"/>
</dbReference>
<evidence type="ECO:0000256" key="13">
    <source>
        <dbReference type="SAM" id="SignalP"/>
    </source>
</evidence>
<dbReference type="SMART" id="SM00236">
    <property type="entry name" value="fCBD"/>
    <property type="match status" value="1"/>
</dbReference>
<proteinExistence type="evidence at transcript level"/>
<dbReference type="GO" id="GO:0005576">
    <property type="term" value="C:extracellular region"/>
    <property type="evidence" value="ECO:0007669"/>
    <property type="project" value="InterPro"/>
</dbReference>
<evidence type="ECO:0000256" key="2">
    <source>
        <dbReference type="ARBA" id="ARBA00006044"/>
    </source>
</evidence>